<reference evidence="11 12" key="1">
    <citation type="submission" date="2011-02" db="EMBL/GenBank/DDBJ databases">
        <title>The Genome Sequence of Sphaeroforma arctica JP610.</title>
        <authorList>
            <consortium name="The Broad Institute Genome Sequencing Platform"/>
            <person name="Russ C."/>
            <person name="Cuomo C."/>
            <person name="Young S.K."/>
            <person name="Zeng Q."/>
            <person name="Gargeya S."/>
            <person name="Alvarado L."/>
            <person name="Berlin A."/>
            <person name="Chapman S.B."/>
            <person name="Chen Z."/>
            <person name="Freedman E."/>
            <person name="Gellesch M."/>
            <person name="Goldberg J."/>
            <person name="Griggs A."/>
            <person name="Gujja S."/>
            <person name="Heilman E."/>
            <person name="Heiman D."/>
            <person name="Howarth C."/>
            <person name="Mehta T."/>
            <person name="Neiman D."/>
            <person name="Pearson M."/>
            <person name="Roberts A."/>
            <person name="Saif S."/>
            <person name="Shea T."/>
            <person name="Shenoy N."/>
            <person name="Sisk P."/>
            <person name="Stolte C."/>
            <person name="Sykes S."/>
            <person name="White J."/>
            <person name="Yandava C."/>
            <person name="Burger G."/>
            <person name="Gray M.W."/>
            <person name="Holland P.W.H."/>
            <person name="King N."/>
            <person name="Lang F.B.F."/>
            <person name="Roger A.J."/>
            <person name="Ruiz-Trillo I."/>
            <person name="Haas B."/>
            <person name="Nusbaum C."/>
            <person name="Birren B."/>
        </authorList>
    </citation>
    <scope>NUCLEOTIDE SEQUENCE [LARGE SCALE GENOMIC DNA]</scope>
    <source>
        <strain evidence="11 12">JP610</strain>
    </source>
</reference>
<dbReference type="InterPro" id="IPR050567">
    <property type="entry name" value="Mitochondrial_Carrier"/>
</dbReference>
<dbReference type="eggNOG" id="KOG0763">
    <property type="taxonomic scope" value="Eukaryota"/>
</dbReference>
<dbReference type="InterPro" id="IPR023395">
    <property type="entry name" value="MCP_dom_sf"/>
</dbReference>
<keyword evidence="5" id="KW-0677">Repeat</keyword>
<evidence type="ECO:0000313" key="11">
    <source>
        <dbReference type="EMBL" id="KNC81293.1"/>
    </source>
</evidence>
<dbReference type="InterPro" id="IPR018108">
    <property type="entry name" value="MCP_transmembrane"/>
</dbReference>
<evidence type="ECO:0000256" key="5">
    <source>
        <dbReference type="ARBA" id="ARBA00022737"/>
    </source>
</evidence>
<dbReference type="Proteomes" id="UP000054560">
    <property type="component" value="Unassembled WGS sequence"/>
</dbReference>
<gene>
    <name evidence="11" type="ORF">SARC_06383</name>
</gene>
<keyword evidence="4 9" id="KW-0812">Transmembrane</keyword>
<evidence type="ECO:0000256" key="3">
    <source>
        <dbReference type="ARBA" id="ARBA00022448"/>
    </source>
</evidence>
<dbReference type="GO" id="GO:0031966">
    <property type="term" value="C:mitochondrial membrane"/>
    <property type="evidence" value="ECO:0007669"/>
    <property type="project" value="UniProtKB-SubCell"/>
</dbReference>
<organism evidence="11 12">
    <name type="scientific">Sphaeroforma arctica JP610</name>
    <dbReference type="NCBI Taxonomy" id="667725"/>
    <lineage>
        <taxon>Eukaryota</taxon>
        <taxon>Ichthyosporea</taxon>
        <taxon>Ichthyophonida</taxon>
        <taxon>Sphaeroforma</taxon>
    </lineage>
</organism>
<sequence>MAEVTSAQTLHLEPIHASGQFIPHWAVQAITDTTAGIAGGVACVYAGHPFDTVKVKMQTQSHLYPKGALDCFRQTFKQSGMKGLYTGATPALLANVSENAVLFACYGSIQRFIRSIQGTPEGEELSLLQKASAGGKQT</sequence>
<evidence type="ECO:0000256" key="9">
    <source>
        <dbReference type="PROSITE-ProRule" id="PRU00282"/>
    </source>
</evidence>
<dbReference type="PANTHER" id="PTHR45624:SF12">
    <property type="entry name" value="MITOCHONDRIAL ORNITHINE TRANSPORTER 1"/>
    <property type="match status" value="1"/>
</dbReference>
<evidence type="ECO:0000256" key="7">
    <source>
        <dbReference type="ARBA" id="ARBA00023128"/>
    </source>
</evidence>
<keyword evidence="7" id="KW-0496">Mitochondrion</keyword>
<dbReference type="PANTHER" id="PTHR45624">
    <property type="entry name" value="MITOCHONDRIAL BASIC AMINO ACIDS TRANSPORTER-RELATED"/>
    <property type="match status" value="1"/>
</dbReference>
<dbReference type="Gene3D" id="1.50.40.10">
    <property type="entry name" value="Mitochondrial carrier domain"/>
    <property type="match status" value="1"/>
</dbReference>
<dbReference type="OrthoDB" id="409586at2759"/>
<dbReference type="PROSITE" id="PS50920">
    <property type="entry name" value="SOLCAR"/>
    <property type="match status" value="1"/>
</dbReference>
<comment type="subcellular location">
    <subcellularLocation>
        <location evidence="1">Mitochondrion membrane</location>
        <topology evidence="1">Multi-pass membrane protein</topology>
    </subcellularLocation>
</comment>
<evidence type="ECO:0000256" key="4">
    <source>
        <dbReference type="ARBA" id="ARBA00022692"/>
    </source>
</evidence>
<comment type="similarity">
    <text evidence="2 10">Belongs to the mitochondrial carrier (TC 2.A.29) family.</text>
</comment>
<keyword evidence="6" id="KW-1133">Transmembrane helix</keyword>
<name>A0A0L0FZA1_9EUKA</name>
<evidence type="ECO:0000256" key="1">
    <source>
        <dbReference type="ARBA" id="ARBA00004225"/>
    </source>
</evidence>
<feature type="repeat" description="Solcar" evidence="9">
    <location>
        <begin position="27"/>
        <end position="112"/>
    </location>
</feature>
<proteinExistence type="inferred from homology"/>
<dbReference type="EMBL" id="KQ242049">
    <property type="protein sequence ID" value="KNC81293.1"/>
    <property type="molecule type" value="Genomic_DNA"/>
</dbReference>
<dbReference type="GO" id="GO:1990575">
    <property type="term" value="P:mitochondrial L-ornithine transmembrane transport"/>
    <property type="evidence" value="ECO:0007669"/>
    <property type="project" value="TreeGrafter"/>
</dbReference>
<evidence type="ECO:0000256" key="10">
    <source>
        <dbReference type="RuleBase" id="RU000488"/>
    </source>
</evidence>
<keyword evidence="12" id="KW-1185">Reference proteome</keyword>
<accession>A0A0L0FZA1</accession>
<dbReference type="AlphaFoldDB" id="A0A0L0FZA1"/>
<dbReference type="SUPFAM" id="SSF103506">
    <property type="entry name" value="Mitochondrial carrier"/>
    <property type="match status" value="1"/>
</dbReference>
<dbReference type="GO" id="GO:0000064">
    <property type="term" value="F:L-ornithine transmembrane transporter activity"/>
    <property type="evidence" value="ECO:0007669"/>
    <property type="project" value="TreeGrafter"/>
</dbReference>
<evidence type="ECO:0000313" key="12">
    <source>
        <dbReference type="Proteomes" id="UP000054560"/>
    </source>
</evidence>
<dbReference type="GeneID" id="25906887"/>
<keyword evidence="8 9" id="KW-0472">Membrane</keyword>
<evidence type="ECO:0000256" key="2">
    <source>
        <dbReference type="ARBA" id="ARBA00006375"/>
    </source>
</evidence>
<protein>
    <submittedName>
        <fullName evidence="11">Uncharacterized protein</fullName>
    </submittedName>
</protein>
<dbReference type="RefSeq" id="XP_014155195.1">
    <property type="nucleotide sequence ID" value="XM_014299720.1"/>
</dbReference>
<dbReference type="Pfam" id="PF00153">
    <property type="entry name" value="Mito_carr"/>
    <property type="match status" value="1"/>
</dbReference>
<evidence type="ECO:0000256" key="6">
    <source>
        <dbReference type="ARBA" id="ARBA00022989"/>
    </source>
</evidence>
<keyword evidence="3 10" id="KW-0813">Transport</keyword>
<evidence type="ECO:0000256" key="8">
    <source>
        <dbReference type="ARBA" id="ARBA00023136"/>
    </source>
</evidence>